<dbReference type="SUPFAM" id="SSF54106">
    <property type="entry name" value="LysM domain"/>
    <property type="match status" value="2"/>
</dbReference>
<evidence type="ECO:0000256" key="2">
    <source>
        <dbReference type="SAM" id="SignalP"/>
    </source>
</evidence>
<dbReference type="Pfam" id="PF01476">
    <property type="entry name" value="LysM"/>
    <property type="match status" value="2"/>
</dbReference>
<evidence type="ECO:0000256" key="1">
    <source>
        <dbReference type="SAM" id="MobiDB-lite"/>
    </source>
</evidence>
<dbReference type="SMART" id="SM00257">
    <property type="entry name" value="LysM"/>
    <property type="match status" value="2"/>
</dbReference>
<evidence type="ECO:0000259" key="3">
    <source>
        <dbReference type="PROSITE" id="PS51782"/>
    </source>
</evidence>
<dbReference type="CDD" id="cd00118">
    <property type="entry name" value="LysM"/>
    <property type="match status" value="2"/>
</dbReference>
<feature type="region of interest" description="Disordered" evidence="1">
    <location>
        <begin position="192"/>
        <end position="217"/>
    </location>
</feature>
<evidence type="ECO:0000313" key="4">
    <source>
        <dbReference type="EMBL" id="KRM24704.1"/>
    </source>
</evidence>
<feature type="domain" description="LysM" evidence="3">
    <location>
        <begin position="35"/>
        <end position="85"/>
    </location>
</feature>
<accession>A0A0R1X3C6</accession>
<dbReference type="STRING" id="1423782.FD32_GL001474"/>
<name>A0A0R1X3C6_9LACO</name>
<dbReference type="PANTHER" id="PTHR33734:SF22">
    <property type="entry name" value="MEMBRANE-BOUND LYTIC MUREIN TRANSGLYCOSYLASE D"/>
    <property type="match status" value="1"/>
</dbReference>
<feature type="chain" id="PRO_5006413053" evidence="2">
    <location>
        <begin position="35"/>
        <end position="291"/>
    </location>
</feature>
<dbReference type="PROSITE" id="PS51782">
    <property type="entry name" value="LYSM"/>
    <property type="match status" value="2"/>
</dbReference>
<dbReference type="AlphaFoldDB" id="A0A0R1X3C6"/>
<dbReference type="RefSeq" id="WP_235803803.1">
    <property type="nucleotide sequence ID" value="NZ_AZGM01000150.1"/>
</dbReference>
<keyword evidence="5" id="KW-1185">Reference proteome</keyword>
<reference evidence="4 5" key="1">
    <citation type="journal article" date="2015" name="Genome Announc.">
        <title>Expanding the biotechnology potential of lactobacilli through comparative genomics of 213 strains and associated genera.</title>
        <authorList>
            <person name="Sun Z."/>
            <person name="Harris H.M."/>
            <person name="McCann A."/>
            <person name="Guo C."/>
            <person name="Argimon S."/>
            <person name="Zhang W."/>
            <person name="Yang X."/>
            <person name="Jeffery I.B."/>
            <person name="Cooney J.C."/>
            <person name="Kagawa T.F."/>
            <person name="Liu W."/>
            <person name="Song Y."/>
            <person name="Salvetti E."/>
            <person name="Wrobel A."/>
            <person name="Rasinkangas P."/>
            <person name="Parkhill J."/>
            <person name="Rea M.C."/>
            <person name="O'Sullivan O."/>
            <person name="Ritari J."/>
            <person name="Douillard F.P."/>
            <person name="Paul Ross R."/>
            <person name="Yang R."/>
            <person name="Briner A.E."/>
            <person name="Felis G.E."/>
            <person name="de Vos W.M."/>
            <person name="Barrangou R."/>
            <person name="Klaenhammer T.R."/>
            <person name="Caufield P.W."/>
            <person name="Cui Y."/>
            <person name="Zhang H."/>
            <person name="O'Toole P.W."/>
        </authorList>
    </citation>
    <scope>NUCLEOTIDE SEQUENCE [LARGE SCALE GENOMIC DNA]</scope>
    <source>
        <strain evidence="4 5">DSM 6035</strain>
    </source>
</reference>
<gene>
    <name evidence="4" type="ORF">FD32_GL001474</name>
</gene>
<feature type="signal peptide" evidence="2">
    <location>
        <begin position="1"/>
        <end position="34"/>
    </location>
</feature>
<comment type="caution">
    <text evidence="4">The sequence shown here is derived from an EMBL/GenBank/DDBJ whole genome shotgun (WGS) entry which is preliminary data.</text>
</comment>
<dbReference type="Gene3D" id="3.10.350.10">
    <property type="entry name" value="LysM domain"/>
    <property type="match status" value="2"/>
</dbReference>
<protein>
    <submittedName>
        <fullName evidence="4">Extracellular protein, gamma-D-glutamate-meso-diaminopimelate muropeptidase</fullName>
    </submittedName>
</protein>
<dbReference type="InterPro" id="IPR018392">
    <property type="entry name" value="LysM"/>
</dbReference>
<feature type="compositionally biased region" description="Polar residues" evidence="1">
    <location>
        <begin position="201"/>
        <end position="217"/>
    </location>
</feature>
<dbReference type="PATRIC" id="fig|1423782.4.peg.1531"/>
<evidence type="ECO:0000313" key="5">
    <source>
        <dbReference type="Proteomes" id="UP000051412"/>
    </source>
</evidence>
<dbReference type="EMBL" id="AZGM01000150">
    <property type="protein sequence ID" value="KRM24704.1"/>
    <property type="molecule type" value="Genomic_DNA"/>
</dbReference>
<dbReference type="PANTHER" id="PTHR33734">
    <property type="entry name" value="LYSM DOMAIN-CONTAINING GPI-ANCHORED PROTEIN 2"/>
    <property type="match status" value="1"/>
</dbReference>
<sequence>MTKKHYQSHHLRHAVTGTLSAFGFLAITSQLASASQITVKPGDTVWGIAQQHQLTVQSIDQANPNTIKKISNTVDLIQVGQKLTLPDGQTTQTAARPQVGTYTVSNGDTLNSIAQHFNVSVNQIVAWNNLTTPHIYVGQQLTVNGANQAVTNNATVVTTSPVSAAPVVSTQSQAANTSTTSQVSQAVTSQASVQSSANTTNQTNVQPASTATMAGSETAQTTEVLAAATPNNSARVQQLAAPSAANAAQTASDESATVANTVTTQAIASQTVTSQAAQPSQQPVSAAPVSQ</sequence>
<keyword evidence="2" id="KW-0732">Signal</keyword>
<dbReference type="Proteomes" id="UP000051412">
    <property type="component" value="Unassembled WGS sequence"/>
</dbReference>
<organism evidence="4 5">
    <name type="scientific">Limosilactobacillus panis DSM 6035</name>
    <dbReference type="NCBI Taxonomy" id="1423782"/>
    <lineage>
        <taxon>Bacteria</taxon>
        <taxon>Bacillati</taxon>
        <taxon>Bacillota</taxon>
        <taxon>Bacilli</taxon>
        <taxon>Lactobacillales</taxon>
        <taxon>Lactobacillaceae</taxon>
        <taxon>Limosilactobacillus</taxon>
    </lineage>
</organism>
<proteinExistence type="predicted"/>
<feature type="domain" description="LysM" evidence="3">
    <location>
        <begin position="100"/>
        <end position="143"/>
    </location>
</feature>
<dbReference type="InterPro" id="IPR036779">
    <property type="entry name" value="LysM_dom_sf"/>
</dbReference>